<dbReference type="AlphaFoldDB" id="A0A6J7AM87"/>
<sequence>MVQLVVGDTHCPQGGTKFISPKGDQSFACNGSGAGSGSVIHGSGSAEIISCDDAIDLGMLSHFDTGLHHFILDGIRISGLSSECKTHRLDVTLSTTTMGGTTQAFLCTVTALPDAAGGDLYVARTGYNLKYGEVGLVVPLVCDPDLSTMDLTILDSIIGFQLS</sequence>
<organism evidence="1">
    <name type="scientific">freshwater metagenome</name>
    <dbReference type="NCBI Taxonomy" id="449393"/>
    <lineage>
        <taxon>unclassified sequences</taxon>
        <taxon>metagenomes</taxon>
        <taxon>ecological metagenomes</taxon>
    </lineage>
</organism>
<gene>
    <name evidence="1" type="ORF">UFOPK3174_01556</name>
</gene>
<accession>A0A6J7AM87</accession>
<proteinExistence type="predicted"/>
<evidence type="ECO:0000313" key="1">
    <source>
        <dbReference type="EMBL" id="CAB4833913.1"/>
    </source>
</evidence>
<dbReference type="EMBL" id="CAFABH010000060">
    <property type="protein sequence ID" value="CAB4833913.1"/>
    <property type="molecule type" value="Genomic_DNA"/>
</dbReference>
<reference evidence="1" key="1">
    <citation type="submission" date="2020-05" db="EMBL/GenBank/DDBJ databases">
        <authorList>
            <person name="Chiriac C."/>
            <person name="Salcher M."/>
            <person name="Ghai R."/>
            <person name="Kavagutti S V."/>
        </authorList>
    </citation>
    <scope>NUCLEOTIDE SEQUENCE</scope>
</reference>
<protein>
    <submittedName>
        <fullName evidence="1">Unannotated protein</fullName>
    </submittedName>
</protein>
<name>A0A6J7AM87_9ZZZZ</name>